<accession>A0A923L6J6</accession>
<evidence type="ECO:0000256" key="2">
    <source>
        <dbReference type="ARBA" id="ARBA00022679"/>
    </source>
</evidence>
<feature type="binding site" evidence="8">
    <location>
        <position position="71"/>
    </location>
    <ligand>
        <name>GTP</name>
        <dbReference type="ChEBI" id="CHEBI:37565"/>
    </ligand>
</feature>
<comment type="catalytic activity">
    <reaction evidence="8">
        <text>Mo-molybdopterin + GTP + H(+) = Mo-molybdopterin guanine dinucleotide + diphosphate</text>
        <dbReference type="Rhea" id="RHEA:34243"/>
        <dbReference type="ChEBI" id="CHEBI:15378"/>
        <dbReference type="ChEBI" id="CHEBI:33019"/>
        <dbReference type="ChEBI" id="CHEBI:37565"/>
        <dbReference type="ChEBI" id="CHEBI:71302"/>
        <dbReference type="ChEBI" id="CHEBI:71310"/>
        <dbReference type="EC" id="2.7.7.77"/>
    </reaction>
</comment>
<evidence type="ECO:0000256" key="6">
    <source>
        <dbReference type="ARBA" id="ARBA00023134"/>
    </source>
</evidence>
<keyword evidence="5 8" id="KW-0460">Magnesium</keyword>
<dbReference type="CDD" id="cd02503">
    <property type="entry name" value="MobA"/>
    <property type="match status" value="1"/>
</dbReference>
<evidence type="ECO:0000259" key="9">
    <source>
        <dbReference type="Pfam" id="PF12804"/>
    </source>
</evidence>
<evidence type="ECO:0000313" key="11">
    <source>
        <dbReference type="Proteomes" id="UP000637359"/>
    </source>
</evidence>
<feature type="domain" description="MobA-like NTP transferase" evidence="9">
    <location>
        <begin position="7"/>
        <end position="155"/>
    </location>
</feature>
<comment type="caution">
    <text evidence="8">Lacks conserved residue(s) required for the propagation of feature annotation.</text>
</comment>
<dbReference type="InterPro" id="IPR029044">
    <property type="entry name" value="Nucleotide-diphossugar_trans"/>
</dbReference>
<dbReference type="PANTHER" id="PTHR19136">
    <property type="entry name" value="MOLYBDENUM COFACTOR GUANYLYLTRANSFERASE"/>
    <property type="match status" value="1"/>
</dbReference>
<dbReference type="GO" id="GO:0046872">
    <property type="term" value="F:metal ion binding"/>
    <property type="evidence" value="ECO:0007669"/>
    <property type="project" value="UniProtKB-KW"/>
</dbReference>
<evidence type="ECO:0000256" key="7">
    <source>
        <dbReference type="ARBA" id="ARBA00023150"/>
    </source>
</evidence>
<comment type="subcellular location">
    <subcellularLocation>
        <location evidence="8">Cytoplasm</location>
    </subcellularLocation>
</comment>
<sequence>MGKGVSGIIVAGGKSSRFGSPKAFAEKDGIPFYQHTIAAMEPLVESIVLVSSSELITKFTSEGTSVKIITDNPDIAGQGPLAGIYSGMEHLTSEWYFISPIDIPFINTRTYEILLEHIGAGKEAIVPIVNGRMEPLISIFHYSIKEKIKEQLRCNELAPRQLFQNSQVAYVEIDDADPFRNINYQEDLERYIKTREGGS</sequence>
<dbReference type="SUPFAM" id="SSF53448">
    <property type="entry name" value="Nucleotide-diphospho-sugar transferases"/>
    <property type="match status" value="1"/>
</dbReference>
<dbReference type="HAMAP" id="MF_00316">
    <property type="entry name" value="MobA"/>
    <property type="match status" value="1"/>
</dbReference>
<dbReference type="RefSeq" id="WP_186870113.1">
    <property type="nucleotide sequence ID" value="NZ_JACOOL010000007.1"/>
</dbReference>
<dbReference type="GO" id="GO:0005737">
    <property type="term" value="C:cytoplasm"/>
    <property type="evidence" value="ECO:0007669"/>
    <property type="project" value="UniProtKB-SubCell"/>
</dbReference>
<keyword evidence="3 8" id="KW-0479">Metal-binding</keyword>
<evidence type="ECO:0000313" key="10">
    <source>
        <dbReference type="EMBL" id="MBC5637408.1"/>
    </source>
</evidence>
<dbReference type="Gene3D" id="3.90.550.10">
    <property type="entry name" value="Spore Coat Polysaccharide Biosynthesis Protein SpsA, Chain A"/>
    <property type="match status" value="1"/>
</dbReference>
<keyword evidence="6 8" id="KW-0342">GTP-binding</keyword>
<keyword evidence="7 8" id="KW-0501">Molybdenum cofactor biosynthesis</keyword>
<evidence type="ECO:0000256" key="4">
    <source>
        <dbReference type="ARBA" id="ARBA00022741"/>
    </source>
</evidence>
<organism evidence="10 11">
    <name type="scientific">Ornithinibacillus hominis</name>
    <dbReference type="NCBI Taxonomy" id="2763055"/>
    <lineage>
        <taxon>Bacteria</taxon>
        <taxon>Bacillati</taxon>
        <taxon>Bacillota</taxon>
        <taxon>Bacilli</taxon>
        <taxon>Bacillales</taxon>
        <taxon>Bacillaceae</taxon>
        <taxon>Ornithinibacillus</taxon>
    </lineage>
</organism>
<comment type="domain">
    <text evidence="8">The N-terminal domain determines nucleotide recognition and specific binding, while the C-terminal domain determines the specific binding to the target protein.</text>
</comment>
<dbReference type="AlphaFoldDB" id="A0A923L6J6"/>
<proteinExistence type="inferred from homology"/>
<comment type="cofactor">
    <cofactor evidence="8">
        <name>Mg(2+)</name>
        <dbReference type="ChEBI" id="CHEBI:18420"/>
    </cofactor>
</comment>
<protein>
    <recommendedName>
        <fullName evidence="8">Probable molybdenum cofactor guanylyltransferase</fullName>
        <shortName evidence="8">MoCo guanylyltransferase</shortName>
        <ecNumber evidence="8">2.7.7.77</ecNumber>
    </recommendedName>
    <alternativeName>
        <fullName evidence="8">GTP:molybdopterin guanylyltransferase</fullName>
    </alternativeName>
    <alternativeName>
        <fullName evidence="8">Mo-MPT guanylyltransferase</fullName>
    </alternativeName>
    <alternativeName>
        <fullName evidence="8">Molybdopterin guanylyltransferase</fullName>
    </alternativeName>
    <alternativeName>
        <fullName evidence="8">Molybdopterin-guanine dinucleotide synthase</fullName>
        <shortName evidence="8">MGD synthase</shortName>
    </alternativeName>
</protein>
<gene>
    <name evidence="8" type="primary">mobA</name>
    <name evidence="10" type="ORF">H8S33_11385</name>
</gene>
<dbReference type="InterPro" id="IPR025877">
    <property type="entry name" value="MobA-like_NTP_Trfase"/>
</dbReference>
<dbReference type="Proteomes" id="UP000637359">
    <property type="component" value="Unassembled WGS sequence"/>
</dbReference>
<reference evidence="10" key="1">
    <citation type="submission" date="2020-08" db="EMBL/GenBank/DDBJ databases">
        <title>Genome public.</title>
        <authorList>
            <person name="Liu C."/>
            <person name="Sun Q."/>
        </authorList>
    </citation>
    <scope>NUCLEOTIDE SEQUENCE</scope>
    <source>
        <strain evidence="10">BX22</strain>
    </source>
</reference>
<comment type="similarity">
    <text evidence="8">Belongs to the MobA family.</text>
</comment>
<dbReference type="InterPro" id="IPR013482">
    <property type="entry name" value="Molybde_CF_guanTrfase"/>
</dbReference>
<evidence type="ECO:0000256" key="3">
    <source>
        <dbReference type="ARBA" id="ARBA00022723"/>
    </source>
</evidence>
<dbReference type="GO" id="GO:0061603">
    <property type="term" value="F:molybdenum cofactor guanylyltransferase activity"/>
    <property type="evidence" value="ECO:0007669"/>
    <property type="project" value="UniProtKB-EC"/>
</dbReference>
<dbReference type="EC" id="2.7.7.77" evidence="8"/>
<dbReference type="GO" id="GO:0006777">
    <property type="term" value="P:Mo-molybdopterin cofactor biosynthetic process"/>
    <property type="evidence" value="ECO:0007669"/>
    <property type="project" value="UniProtKB-KW"/>
</dbReference>
<feature type="binding site" evidence="8">
    <location>
        <position position="102"/>
    </location>
    <ligand>
        <name>Mg(2+)</name>
        <dbReference type="ChEBI" id="CHEBI:18420"/>
    </ligand>
</feature>
<keyword evidence="10" id="KW-0548">Nucleotidyltransferase</keyword>
<feature type="binding site" evidence="8">
    <location>
        <position position="102"/>
    </location>
    <ligand>
        <name>GTP</name>
        <dbReference type="ChEBI" id="CHEBI:37565"/>
    </ligand>
</feature>
<evidence type="ECO:0000256" key="8">
    <source>
        <dbReference type="HAMAP-Rule" id="MF_00316"/>
    </source>
</evidence>
<keyword evidence="2 8" id="KW-0808">Transferase</keyword>
<evidence type="ECO:0000256" key="1">
    <source>
        <dbReference type="ARBA" id="ARBA00022490"/>
    </source>
</evidence>
<comment type="caution">
    <text evidence="10">The sequence shown here is derived from an EMBL/GenBank/DDBJ whole genome shotgun (WGS) entry which is preliminary data.</text>
</comment>
<comment type="function">
    <text evidence="8">Transfers a GMP moiety from GTP to Mo-molybdopterin (Mo-MPT) cofactor (Moco or molybdenum cofactor) to form Mo-molybdopterin guanine dinucleotide (Mo-MGD) cofactor.</text>
</comment>
<keyword evidence="1 8" id="KW-0963">Cytoplasm</keyword>
<feature type="binding site" evidence="8">
    <location>
        <begin position="10"/>
        <end position="12"/>
    </location>
    <ligand>
        <name>GTP</name>
        <dbReference type="ChEBI" id="CHEBI:37565"/>
    </ligand>
</feature>
<dbReference type="Pfam" id="PF12804">
    <property type="entry name" value="NTP_transf_3"/>
    <property type="match status" value="1"/>
</dbReference>
<keyword evidence="4 8" id="KW-0547">Nucleotide-binding</keyword>
<name>A0A923L6J6_9BACI</name>
<dbReference type="PANTHER" id="PTHR19136:SF81">
    <property type="entry name" value="MOLYBDENUM COFACTOR GUANYLYLTRANSFERASE"/>
    <property type="match status" value="1"/>
</dbReference>
<dbReference type="EMBL" id="JACOOL010000007">
    <property type="protein sequence ID" value="MBC5637408.1"/>
    <property type="molecule type" value="Genomic_DNA"/>
</dbReference>
<feature type="binding site" evidence="8">
    <location>
        <position position="22"/>
    </location>
    <ligand>
        <name>GTP</name>
        <dbReference type="ChEBI" id="CHEBI:37565"/>
    </ligand>
</feature>
<evidence type="ECO:0000256" key="5">
    <source>
        <dbReference type="ARBA" id="ARBA00022842"/>
    </source>
</evidence>
<keyword evidence="11" id="KW-1185">Reference proteome</keyword>
<dbReference type="GO" id="GO:0005525">
    <property type="term" value="F:GTP binding"/>
    <property type="evidence" value="ECO:0007669"/>
    <property type="project" value="UniProtKB-UniRule"/>
</dbReference>